<dbReference type="EMBL" id="BMUL01000002">
    <property type="protein sequence ID" value="GHA70977.1"/>
    <property type="molecule type" value="Genomic_DNA"/>
</dbReference>
<organism evidence="12 13">
    <name type="scientific">Streptomyces termitum</name>
    <dbReference type="NCBI Taxonomy" id="67368"/>
    <lineage>
        <taxon>Bacteria</taxon>
        <taxon>Bacillati</taxon>
        <taxon>Actinomycetota</taxon>
        <taxon>Actinomycetes</taxon>
        <taxon>Kitasatosporales</taxon>
        <taxon>Streptomycetaceae</taxon>
        <taxon>Streptomyces</taxon>
    </lineage>
</organism>
<evidence type="ECO:0000256" key="6">
    <source>
        <dbReference type="ARBA" id="ARBA00023136"/>
    </source>
</evidence>
<dbReference type="PROSITE" id="PS50850">
    <property type="entry name" value="MFS"/>
    <property type="match status" value="1"/>
</dbReference>
<keyword evidence="6 10" id="KW-0472">Membrane</keyword>
<dbReference type="Gene3D" id="1.20.1250.20">
    <property type="entry name" value="MFS general substrate transporter like domains"/>
    <property type="match status" value="1"/>
</dbReference>
<name>A0A918SUV2_9ACTN</name>
<feature type="transmembrane region" description="Helical" evidence="10">
    <location>
        <begin position="33"/>
        <end position="58"/>
    </location>
</feature>
<evidence type="ECO:0000313" key="12">
    <source>
        <dbReference type="EMBL" id="GHA70977.1"/>
    </source>
</evidence>
<evidence type="ECO:0000256" key="5">
    <source>
        <dbReference type="ARBA" id="ARBA00022989"/>
    </source>
</evidence>
<evidence type="ECO:0000256" key="7">
    <source>
        <dbReference type="ARBA" id="ARBA00038075"/>
    </source>
</evidence>
<dbReference type="Pfam" id="PF07690">
    <property type="entry name" value="MFS_1"/>
    <property type="match status" value="1"/>
</dbReference>
<keyword evidence="2" id="KW-0813">Transport</keyword>
<feature type="transmembrane region" description="Helical" evidence="10">
    <location>
        <begin position="284"/>
        <end position="304"/>
    </location>
</feature>
<keyword evidence="4 10" id="KW-0812">Transmembrane</keyword>
<reference evidence="12" key="1">
    <citation type="journal article" date="2014" name="Int. J. Syst. Evol. Microbiol.">
        <title>Complete genome sequence of Corynebacterium casei LMG S-19264T (=DSM 44701T), isolated from a smear-ripened cheese.</title>
        <authorList>
            <consortium name="US DOE Joint Genome Institute (JGI-PGF)"/>
            <person name="Walter F."/>
            <person name="Albersmeier A."/>
            <person name="Kalinowski J."/>
            <person name="Ruckert C."/>
        </authorList>
    </citation>
    <scope>NUCLEOTIDE SEQUENCE</scope>
    <source>
        <strain evidence="12">JCM 4518</strain>
    </source>
</reference>
<dbReference type="GO" id="GO:0022857">
    <property type="term" value="F:transmembrane transporter activity"/>
    <property type="evidence" value="ECO:0007669"/>
    <property type="project" value="InterPro"/>
</dbReference>
<evidence type="ECO:0000256" key="4">
    <source>
        <dbReference type="ARBA" id="ARBA00022692"/>
    </source>
</evidence>
<evidence type="ECO:0000256" key="9">
    <source>
        <dbReference type="SAM" id="MobiDB-lite"/>
    </source>
</evidence>
<evidence type="ECO:0000256" key="1">
    <source>
        <dbReference type="ARBA" id="ARBA00004429"/>
    </source>
</evidence>
<feature type="transmembrane region" description="Helical" evidence="10">
    <location>
        <begin position="341"/>
        <end position="363"/>
    </location>
</feature>
<feature type="domain" description="Major facilitator superfamily (MFS) profile" evidence="11">
    <location>
        <begin position="250"/>
        <end position="462"/>
    </location>
</feature>
<dbReference type="CDD" id="cd06173">
    <property type="entry name" value="MFS_MefA_like"/>
    <property type="match status" value="1"/>
</dbReference>
<evidence type="ECO:0000256" key="10">
    <source>
        <dbReference type="SAM" id="Phobius"/>
    </source>
</evidence>
<feature type="transmembrane region" description="Helical" evidence="10">
    <location>
        <begin position="70"/>
        <end position="90"/>
    </location>
</feature>
<accession>A0A918SUV2</accession>
<dbReference type="SUPFAM" id="SSF103473">
    <property type="entry name" value="MFS general substrate transporter"/>
    <property type="match status" value="1"/>
</dbReference>
<comment type="caution">
    <text evidence="12">The sequence shown here is derived from an EMBL/GenBank/DDBJ whole genome shotgun (WGS) entry which is preliminary data.</text>
</comment>
<sequence length="462" mass="46305">MNAPGGKTVAGEGAAGGKTIAEEGTAGADKKPLFTVLTANAVSIAGNSLTLIGVPWFALETTGSPGKAGFVAFCAALPVVLSAIAGGPVVDRIGRRRVSIASDLVCGLALAAIPLLHHAGLLSYGLLCALMAVNGLFHAPGETARHVLVPDLAARAGTSLTRAASLYDAVSRGARMGGAAFGGVLVALVGADTVLYVDAATFAVSAALVTAGLRGIATAEPHRDGPPLSAARYRADLREGYAYLFRDRLMLGIMLMVMLTNGLSLSWSSVLLPLHAREHLGGPAAQGLLVAVFAGCALGGALLYGAVGHRFPRRGVFTAGFLVTGAPMFLVAAATGTAAPLLLTAVVSGLGAGVLNPILTTVMYERVPEELRSRVAGASTAGVLMATPLGGLVTGLLVERAGLTATLLTVGGLYFLVTLAPAVFPAWRGLDAPAAPDGTGPSRTGPATPAPAPAPAGSPPRR</sequence>
<feature type="compositionally biased region" description="Low complexity" evidence="9">
    <location>
        <begin position="438"/>
        <end position="447"/>
    </location>
</feature>
<dbReference type="AlphaFoldDB" id="A0A918SUV2"/>
<evidence type="ECO:0000259" key="11">
    <source>
        <dbReference type="PROSITE" id="PS50850"/>
    </source>
</evidence>
<evidence type="ECO:0000256" key="2">
    <source>
        <dbReference type="ARBA" id="ARBA00022448"/>
    </source>
</evidence>
<dbReference type="InterPro" id="IPR036259">
    <property type="entry name" value="MFS_trans_sf"/>
</dbReference>
<dbReference type="GO" id="GO:0005886">
    <property type="term" value="C:plasma membrane"/>
    <property type="evidence" value="ECO:0007669"/>
    <property type="project" value="UniProtKB-SubCell"/>
</dbReference>
<dbReference type="InterPro" id="IPR020846">
    <property type="entry name" value="MFS_dom"/>
</dbReference>
<dbReference type="PANTHER" id="PTHR23513:SF9">
    <property type="entry name" value="ENTEROBACTIN EXPORTER ENTS"/>
    <property type="match status" value="1"/>
</dbReference>
<keyword evidence="5 10" id="KW-1133">Transmembrane helix</keyword>
<dbReference type="PANTHER" id="PTHR23513">
    <property type="entry name" value="INTEGRAL MEMBRANE EFFLUX PROTEIN-RELATED"/>
    <property type="match status" value="1"/>
</dbReference>
<feature type="transmembrane region" description="Helical" evidence="10">
    <location>
        <begin position="375"/>
        <end position="397"/>
    </location>
</feature>
<dbReference type="InterPro" id="IPR011701">
    <property type="entry name" value="MFS"/>
</dbReference>
<reference evidence="12" key="2">
    <citation type="submission" date="2020-09" db="EMBL/GenBank/DDBJ databases">
        <authorList>
            <person name="Sun Q."/>
            <person name="Ohkuma M."/>
        </authorList>
    </citation>
    <scope>NUCLEOTIDE SEQUENCE</scope>
    <source>
        <strain evidence="12">JCM 4518</strain>
    </source>
</reference>
<protein>
    <recommendedName>
        <fullName evidence="8">Multidrug efflux pump Tap</fullName>
    </recommendedName>
</protein>
<comment type="subcellular location">
    <subcellularLocation>
        <location evidence="1">Cell inner membrane</location>
        <topology evidence="1">Multi-pass membrane protein</topology>
    </subcellularLocation>
</comment>
<feature type="transmembrane region" description="Helical" evidence="10">
    <location>
        <begin position="403"/>
        <end position="424"/>
    </location>
</feature>
<comment type="similarity">
    <text evidence="7">Belongs to the major facilitator superfamily. Drug:H(+) antiporter-3 (DHA3) (TC 2.A.1.21) family.</text>
</comment>
<proteinExistence type="inferred from homology"/>
<feature type="region of interest" description="Disordered" evidence="9">
    <location>
        <begin position="433"/>
        <end position="462"/>
    </location>
</feature>
<keyword evidence="13" id="KW-1185">Reference proteome</keyword>
<keyword evidence="3" id="KW-1003">Cell membrane</keyword>
<feature type="transmembrane region" description="Helical" evidence="10">
    <location>
        <begin position="316"/>
        <end position="335"/>
    </location>
</feature>
<feature type="transmembrane region" description="Helical" evidence="10">
    <location>
        <begin position="121"/>
        <end position="139"/>
    </location>
</feature>
<feature type="transmembrane region" description="Helical" evidence="10">
    <location>
        <begin position="249"/>
        <end position="272"/>
    </location>
</feature>
<gene>
    <name evidence="12" type="ORF">GCM10010305_11810</name>
</gene>
<dbReference type="Proteomes" id="UP000644020">
    <property type="component" value="Unassembled WGS sequence"/>
</dbReference>
<evidence type="ECO:0000256" key="8">
    <source>
        <dbReference type="ARBA" id="ARBA00040914"/>
    </source>
</evidence>
<evidence type="ECO:0000256" key="3">
    <source>
        <dbReference type="ARBA" id="ARBA00022475"/>
    </source>
</evidence>
<feature type="compositionally biased region" description="Pro residues" evidence="9">
    <location>
        <begin position="448"/>
        <end position="462"/>
    </location>
</feature>
<evidence type="ECO:0000313" key="13">
    <source>
        <dbReference type="Proteomes" id="UP000644020"/>
    </source>
</evidence>